<keyword evidence="2" id="KW-0472">Membrane</keyword>
<evidence type="ECO:0000313" key="4">
    <source>
        <dbReference type="Proteomes" id="UP000016368"/>
    </source>
</evidence>
<dbReference type="Pfam" id="PF14235">
    <property type="entry name" value="DUF4337"/>
    <property type="match status" value="1"/>
</dbReference>
<evidence type="ECO:0000256" key="1">
    <source>
        <dbReference type="SAM" id="Coils"/>
    </source>
</evidence>
<feature type="transmembrane region" description="Helical" evidence="2">
    <location>
        <begin position="192"/>
        <end position="212"/>
    </location>
</feature>
<dbReference type="Proteomes" id="UP000016368">
    <property type="component" value="Unassembled WGS sequence"/>
</dbReference>
<protein>
    <recommendedName>
        <fullName evidence="5">Transmembrane protein</fullName>
    </recommendedName>
</protein>
<feature type="coiled-coil region" evidence="1">
    <location>
        <begin position="147"/>
        <end position="174"/>
    </location>
</feature>
<dbReference type="InterPro" id="IPR025570">
    <property type="entry name" value="DUF4337"/>
</dbReference>
<feature type="transmembrane region" description="Helical" evidence="2">
    <location>
        <begin position="78"/>
        <end position="97"/>
    </location>
</feature>
<reference evidence="3 4" key="1">
    <citation type="journal article" date="2011" name="EMBO J.">
        <title>Structural diversity of bacterial flagellar motors.</title>
        <authorList>
            <person name="Chen S."/>
            <person name="Beeby M."/>
            <person name="Murphy G.E."/>
            <person name="Leadbetter J.R."/>
            <person name="Hendrixson D.R."/>
            <person name="Briegel A."/>
            <person name="Li Z."/>
            <person name="Shi J."/>
            <person name="Tocheva E.I."/>
            <person name="Muller A."/>
            <person name="Dobro M.J."/>
            <person name="Jensen G.J."/>
        </authorList>
    </citation>
    <scope>NUCLEOTIDE SEQUENCE [LARGE SCALE GENOMIC DNA]</scope>
    <source>
        <strain evidence="3 4">ATCC 19624</strain>
    </source>
</reference>
<accession>F3KWC9</accession>
<keyword evidence="1" id="KW-0175">Coiled coil</keyword>
<sequence length="239" mass="26392">MRCVSEVGHGISLQFDPANPISRFPFAFSFHSLQTHFIMSGQGFHVHGPHDHELEHAAQHASESAGHGKQGGGLTNQIAMFTAIIATVGAIFSYMGGATQANAGLYKNNAAIKKTEASNQWNYFQSKSTKQSLAEVSRDLTQNPAEKAKYQAKIERYETEKEEIRKNAEKLEAESLAWDHRSDEELHLHHRWAQATTVLQVAIAIAAIALLTRKRWLEYLMVVGGVLGVAVGALAMLHY</sequence>
<evidence type="ECO:0008006" key="5">
    <source>
        <dbReference type="Google" id="ProtNLM"/>
    </source>
</evidence>
<dbReference type="eggNOG" id="ENOG502Z7XD">
    <property type="taxonomic scope" value="Bacteria"/>
</dbReference>
<dbReference type="EMBL" id="AEGR01000087">
    <property type="protein sequence ID" value="EGI75928.1"/>
    <property type="molecule type" value="Genomic_DNA"/>
</dbReference>
<keyword evidence="2" id="KW-0812">Transmembrane</keyword>
<gene>
    <name evidence="3" type="ORF">HGR_13834</name>
</gene>
<keyword evidence="4" id="KW-1185">Reference proteome</keyword>
<feature type="transmembrane region" description="Helical" evidence="2">
    <location>
        <begin position="219"/>
        <end position="237"/>
    </location>
</feature>
<name>F3KWC9_9BURK</name>
<proteinExistence type="predicted"/>
<evidence type="ECO:0000256" key="2">
    <source>
        <dbReference type="SAM" id="Phobius"/>
    </source>
</evidence>
<dbReference type="AlphaFoldDB" id="F3KWC9"/>
<dbReference type="STRING" id="887062.HGR_13834"/>
<evidence type="ECO:0000313" key="3">
    <source>
        <dbReference type="EMBL" id="EGI75928.1"/>
    </source>
</evidence>
<comment type="caution">
    <text evidence="3">The sequence shown here is derived from an EMBL/GenBank/DDBJ whole genome shotgun (WGS) entry which is preliminary data.</text>
</comment>
<keyword evidence="2" id="KW-1133">Transmembrane helix</keyword>
<organism evidence="3 4">
    <name type="scientific">Hylemonella gracilis ATCC 19624</name>
    <dbReference type="NCBI Taxonomy" id="887062"/>
    <lineage>
        <taxon>Bacteria</taxon>
        <taxon>Pseudomonadati</taxon>
        <taxon>Pseudomonadota</taxon>
        <taxon>Betaproteobacteria</taxon>
        <taxon>Burkholderiales</taxon>
        <taxon>Comamonadaceae</taxon>
        <taxon>Hylemonella</taxon>
    </lineage>
</organism>